<name>A0ABZ0IH38_9GAMM</name>
<evidence type="ECO:0000313" key="4">
    <source>
        <dbReference type="Proteomes" id="UP001626549"/>
    </source>
</evidence>
<dbReference type="EMBL" id="CP136865">
    <property type="protein sequence ID" value="WOJ98361.1"/>
    <property type="molecule type" value="Genomic_DNA"/>
</dbReference>
<dbReference type="Gene3D" id="3.40.1350.10">
    <property type="match status" value="1"/>
</dbReference>
<dbReference type="InterPro" id="IPR003509">
    <property type="entry name" value="UPF0102_YraN-like"/>
</dbReference>
<comment type="similarity">
    <text evidence="1 2">Belongs to the UPF0102 family.</text>
</comment>
<dbReference type="InterPro" id="IPR011335">
    <property type="entry name" value="Restrct_endonuc-II-like"/>
</dbReference>
<evidence type="ECO:0000256" key="2">
    <source>
        <dbReference type="HAMAP-Rule" id="MF_00048"/>
    </source>
</evidence>
<reference evidence="3 4" key="1">
    <citation type="submission" date="2023-10" db="EMBL/GenBank/DDBJ databases">
        <title>Two novel species belonging to the OM43/NOR5 clade.</title>
        <authorList>
            <person name="Park M."/>
        </authorList>
    </citation>
    <scope>NUCLEOTIDE SEQUENCE [LARGE SCALE GENOMIC DNA]</scope>
    <source>
        <strain evidence="3 4">IMCC45268</strain>
    </source>
</reference>
<dbReference type="SUPFAM" id="SSF52980">
    <property type="entry name" value="Restriction endonuclease-like"/>
    <property type="match status" value="1"/>
</dbReference>
<dbReference type="Pfam" id="PF02021">
    <property type="entry name" value="UPF0102"/>
    <property type="match status" value="1"/>
</dbReference>
<dbReference type="RefSeq" id="WP_407329706.1">
    <property type="nucleotide sequence ID" value="NZ_CP136865.1"/>
</dbReference>
<dbReference type="HAMAP" id="MF_00048">
    <property type="entry name" value="UPF0102"/>
    <property type="match status" value="1"/>
</dbReference>
<dbReference type="PANTHER" id="PTHR34039">
    <property type="entry name" value="UPF0102 PROTEIN YRAN"/>
    <property type="match status" value="1"/>
</dbReference>
<accession>A0ABZ0IH38</accession>
<dbReference type="NCBIfam" id="NF009150">
    <property type="entry name" value="PRK12497.1-3"/>
    <property type="match status" value="1"/>
</dbReference>
<evidence type="ECO:0000256" key="1">
    <source>
        <dbReference type="ARBA" id="ARBA00006738"/>
    </source>
</evidence>
<gene>
    <name evidence="3" type="ORF">R0137_07270</name>
</gene>
<proteinExistence type="inferred from homology"/>
<sequence length="118" mass="13622">MLSGDEFELRSAELLRSYGLQILASQYRCKGGEIDLIAYDDHRLLFVEVRARRHRSHGGAAASVNRSKQCRIARCAAYFLKCHPQWRHLPCRFDVIAWEPQPAAQSFEARWIQSAFLT</sequence>
<dbReference type="PANTHER" id="PTHR34039:SF1">
    <property type="entry name" value="UPF0102 PROTEIN YRAN"/>
    <property type="match status" value="1"/>
</dbReference>
<keyword evidence="4" id="KW-1185">Reference proteome</keyword>
<protein>
    <recommendedName>
        <fullName evidence="2">UPF0102 protein R0137_07270</fullName>
    </recommendedName>
</protein>
<organism evidence="3 4">
    <name type="scientific">Congregibacter brevis</name>
    <dbReference type="NCBI Taxonomy" id="3081201"/>
    <lineage>
        <taxon>Bacteria</taxon>
        <taxon>Pseudomonadati</taxon>
        <taxon>Pseudomonadota</taxon>
        <taxon>Gammaproteobacteria</taxon>
        <taxon>Cellvibrionales</taxon>
        <taxon>Halieaceae</taxon>
        <taxon>Congregibacter</taxon>
    </lineage>
</organism>
<dbReference type="InterPro" id="IPR011856">
    <property type="entry name" value="tRNA_endonuc-like_dom_sf"/>
</dbReference>
<dbReference type="Proteomes" id="UP001626549">
    <property type="component" value="Chromosome"/>
</dbReference>
<dbReference type="NCBIfam" id="TIGR00252">
    <property type="entry name" value="YraN family protein"/>
    <property type="match status" value="1"/>
</dbReference>
<evidence type="ECO:0000313" key="3">
    <source>
        <dbReference type="EMBL" id="WOJ98361.1"/>
    </source>
</evidence>